<dbReference type="Pfam" id="PF01755">
    <property type="entry name" value="Glyco_transf_25"/>
    <property type="match status" value="1"/>
</dbReference>
<keyword evidence="1" id="KW-0812">Transmembrane</keyword>
<organism evidence="3 4">
    <name type="scientific">Ephemerocybe angulata</name>
    <dbReference type="NCBI Taxonomy" id="980116"/>
    <lineage>
        <taxon>Eukaryota</taxon>
        <taxon>Fungi</taxon>
        <taxon>Dikarya</taxon>
        <taxon>Basidiomycota</taxon>
        <taxon>Agaricomycotina</taxon>
        <taxon>Agaricomycetes</taxon>
        <taxon>Agaricomycetidae</taxon>
        <taxon>Agaricales</taxon>
        <taxon>Agaricineae</taxon>
        <taxon>Psathyrellaceae</taxon>
        <taxon>Ephemerocybe</taxon>
    </lineage>
</organism>
<dbReference type="InterPro" id="IPR002654">
    <property type="entry name" value="Glyco_trans_25"/>
</dbReference>
<dbReference type="Proteomes" id="UP000521943">
    <property type="component" value="Unassembled WGS sequence"/>
</dbReference>
<dbReference type="EMBL" id="JACGCI010000163">
    <property type="protein sequence ID" value="KAF6742866.1"/>
    <property type="molecule type" value="Genomic_DNA"/>
</dbReference>
<evidence type="ECO:0000313" key="3">
    <source>
        <dbReference type="EMBL" id="KAF6742866.1"/>
    </source>
</evidence>
<sequence>TTMSKRAEPDPRPSKATQLRNLGLFVLVFSTVLYGVAYLPLFDLRNSTTSSLWAKIAGNSSLPSSGISVVDQIYVISLKTRSDRREQMDILSGRLGLHWTYLDAVPANDLVVEVTLNWVRESRARSAAAMTEDSTPITTTDFQWPMDIDSLTLSDEYISYWYPTDPASLDDDLALFNGSNSPIPVATQNNNIASSTAGLPAWMLLTGSRIACWHSHLSVIHRAANTPGDNPRATLVLEDDVDMVQDINAQLSQLWTYLPPDWDVVFLGHCWSNESSYPAISGPSETASLHNHSHALSIPGDLKLDVPASHHLHPSFAPKCTHAYVLSRKGARKLLLHLRYPPFSFSRAIDQAMAWLVQSGRLESFSVVPPLVVQRKLLKSDIKDEGGSSRNGTKSRLGTWKEYLVDGVFGETGNVI</sequence>
<feature type="non-terminal residue" evidence="3">
    <location>
        <position position="1"/>
    </location>
</feature>
<keyword evidence="1" id="KW-1133">Transmembrane helix</keyword>
<dbReference type="OrthoDB" id="47375at2759"/>
<protein>
    <recommendedName>
        <fullName evidence="2">Glycosyl transferase family 25 domain-containing protein</fullName>
    </recommendedName>
</protein>
<keyword evidence="4" id="KW-1185">Reference proteome</keyword>
<keyword evidence="1" id="KW-0472">Membrane</keyword>
<evidence type="ECO:0000256" key="1">
    <source>
        <dbReference type="SAM" id="Phobius"/>
    </source>
</evidence>
<proteinExistence type="predicted"/>
<name>A0A8H6LVN6_9AGAR</name>
<gene>
    <name evidence="3" type="ORF">DFP72DRAFT_829307</name>
</gene>
<feature type="domain" description="Glycosyl transferase family 25" evidence="2">
    <location>
        <begin position="204"/>
        <end position="339"/>
    </location>
</feature>
<dbReference type="AlphaFoldDB" id="A0A8H6LVN6"/>
<evidence type="ECO:0000313" key="4">
    <source>
        <dbReference type="Proteomes" id="UP000521943"/>
    </source>
</evidence>
<feature type="transmembrane region" description="Helical" evidence="1">
    <location>
        <begin position="21"/>
        <end position="41"/>
    </location>
</feature>
<reference evidence="3 4" key="1">
    <citation type="submission" date="2020-07" db="EMBL/GenBank/DDBJ databases">
        <title>Comparative genomics of pyrophilous fungi reveals a link between fire events and developmental genes.</title>
        <authorList>
            <consortium name="DOE Joint Genome Institute"/>
            <person name="Steindorff A.S."/>
            <person name="Carver A."/>
            <person name="Calhoun S."/>
            <person name="Stillman K."/>
            <person name="Liu H."/>
            <person name="Lipzen A."/>
            <person name="Pangilinan J."/>
            <person name="Labutti K."/>
            <person name="Bruns T.D."/>
            <person name="Grigoriev I.V."/>
        </authorList>
    </citation>
    <scope>NUCLEOTIDE SEQUENCE [LARGE SCALE GENOMIC DNA]</scope>
    <source>
        <strain evidence="3 4">CBS 144469</strain>
    </source>
</reference>
<comment type="caution">
    <text evidence="3">The sequence shown here is derived from an EMBL/GenBank/DDBJ whole genome shotgun (WGS) entry which is preliminary data.</text>
</comment>
<accession>A0A8H6LVN6</accession>
<evidence type="ECO:0000259" key="2">
    <source>
        <dbReference type="Pfam" id="PF01755"/>
    </source>
</evidence>